<dbReference type="GO" id="GO:0016747">
    <property type="term" value="F:acyltransferase activity, transferring groups other than amino-acyl groups"/>
    <property type="evidence" value="ECO:0007669"/>
    <property type="project" value="InterPro"/>
</dbReference>
<dbReference type="AlphaFoldDB" id="A0A368NGY2"/>
<comment type="caution">
    <text evidence="2">The sequence shown here is derived from an EMBL/GenBank/DDBJ whole genome shotgun (WGS) entry which is preliminary data.</text>
</comment>
<evidence type="ECO:0000313" key="2">
    <source>
        <dbReference type="EMBL" id="RCU48894.1"/>
    </source>
</evidence>
<organism evidence="2 3">
    <name type="scientific">Corallincola holothuriorum</name>
    <dbReference type="NCBI Taxonomy" id="2282215"/>
    <lineage>
        <taxon>Bacteria</taxon>
        <taxon>Pseudomonadati</taxon>
        <taxon>Pseudomonadota</taxon>
        <taxon>Gammaproteobacteria</taxon>
        <taxon>Alteromonadales</taxon>
        <taxon>Psychromonadaceae</taxon>
        <taxon>Corallincola</taxon>
    </lineage>
</organism>
<dbReference type="OrthoDB" id="9796171at2"/>
<name>A0A368NGY2_9GAMM</name>
<protein>
    <submittedName>
        <fullName evidence="2">GNAT family N-acetyltransferase</fullName>
    </submittedName>
</protein>
<proteinExistence type="predicted"/>
<keyword evidence="2" id="KW-0808">Transferase</keyword>
<gene>
    <name evidence="2" type="ORF">DU002_14030</name>
</gene>
<dbReference type="Pfam" id="PF13673">
    <property type="entry name" value="Acetyltransf_10"/>
    <property type="match status" value="1"/>
</dbReference>
<dbReference type="EMBL" id="QPID01000008">
    <property type="protein sequence ID" value="RCU48894.1"/>
    <property type="molecule type" value="Genomic_DNA"/>
</dbReference>
<reference evidence="2 3" key="1">
    <citation type="submission" date="2018-07" db="EMBL/GenBank/DDBJ databases">
        <title>Corallincola holothuriorum sp. nov., a new facultative anaerobe isolated from sea cucumber Apostichopus japonicus.</title>
        <authorList>
            <person name="Xia H."/>
        </authorList>
    </citation>
    <scope>NUCLEOTIDE SEQUENCE [LARGE SCALE GENOMIC DNA]</scope>
    <source>
        <strain evidence="2 3">C4</strain>
    </source>
</reference>
<sequence length="153" mass="17198">MQPFKWSILSFEQLSKAQLIAILKLRQQVFMLEQNSLYLDIDGEDEHCSHLLVEQDNVLIGYARLAPPASCHPNYPVLGRIVLAKQGRGVGLGEKLIKTGLDTLAKWYPGVAIKISAQQALVPYYQQFGFEEKGEPYDDGGVMHLDMLLLPTR</sequence>
<dbReference type="Proteomes" id="UP000252558">
    <property type="component" value="Unassembled WGS sequence"/>
</dbReference>
<keyword evidence="3" id="KW-1185">Reference proteome</keyword>
<dbReference type="RefSeq" id="WP_114339018.1">
    <property type="nucleotide sequence ID" value="NZ_QPID01000008.1"/>
</dbReference>
<feature type="domain" description="N-acetyltransferase" evidence="1">
    <location>
        <begin position="9"/>
        <end position="152"/>
    </location>
</feature>
<dbReference type="CDD" id="cd04301">
    <property type="entry name" value="NAT_SF"/>
    <property type="match status" value="1"/>
</dbReference>
<dbReference type="SUPFAM" id="SSF55729">
    <property type="entry name" value="Acyl-CoA N-acyltransferases (Nat)"/>
    <property type="match status" value="1"/>
</dbReference>
<dbReference type="InterPro" id="IPR000182">
    <property type="entry name" value="GNAT_dom"/>
</dbReference>
<evidence type="ECO:0000313" key="3">
    <source>
        <dbReference type="Proteomes" id="UP000252558"/>
    </source>
</evidence>
<dbReference type="PROSITE" id="PS51186">
    <property type="entry name" value="GNAT"/>
    <property type="match status" value="1"/>
</dbReference>
<accession>A0A368NGY2</accession>
<dbReference type="Gene3D" id="3.40.630.30">
    <property type="match status" value="1"/>
</dbReference>
<evidence type="ECO:0000259" key="1">
    <source>
        <dbReference type="PROSITE" id="PS51186"/>
    </source>
</evidence>
<dbReference type="InterPro" id="IPR016181">
    <property type="entry name" value="Acyl_CoA_acyltransferase"/>
</dbReference>